<dbReference type="PATRIC" id="fig|582680.6.peg.162"/>
<dbReference type="EMBL" id="JYIX01000015">
    <property type="protein sequence ID" value="KJL36904.1"/>
    <property type="molecule type" value="Genomic_DNA"/>
</dbReference>
<proteinExistence type="predicted"/>
<evidence type="ECO:0000313" key="2">
    <source>
        <dbReference type="Proteomes" id="UP000033740"/>
    </source>
</evidence>
<accession>A0A0F0LW36</accession>
<evidence type="ECO:0000313" key="1">
    <source>
        <dbReference type="EMBL" id="KJL36904.1"/>
    </source>
</evidence>
<reference evidence="1 2" key="1">
    <citation type="submission" date="2015-02" db="EMBL/GenBank/DDBJ databases">
        <title>Draft genome sequences of ten Microbacterium spp. with emphasis on heavy metal contaminated environments.</title>
        <authorList>
            <person name="Corretto E."/>
        </authorList>
    </citation>
    <scope>NUCLEOTIDE SEQUENCE [LARGE SCALE GENOMIC DNA]</scope>
    <source>
        <strain evidence="1 2">ARN176</strain>
    </source>
</reference>
<keyword evidence="2" id="KW-1185">Reference proteome</keyword>
<protein>
    <submittedName>
        <fullName evidence="1">Uncharacterized protein</fullName>
    </submittedName>
</protein>
<name>A0A0F0LW36_9MICO</name>
<dbReference type="AlphaFoldDB" id="A0A0F0LW36"/>
<organism evidence="1 2">
    <name type="scientific">Microbacterium azadirachtae</name>
    <dbReference type="NCBI Taxonomy" id="582680"/>
    <lineage>
        <taxon>Bacteria</taxon>
        <taxon>Bacillati</taxon>
        <taxon>Actinomycetota</taxon>
        <taxon>Actinomycetes</taxon>
        <taxon>Micrococcales</taxon>
        <taxon>Microbacteriaceae</taxon>
        <taxon>Microbacterium</taxon>
    </lineage>
</organism>
<comment type="caution">
    <text evidence="1">The sequence shown here is derived from an EMBL/GenBank/DDBJ whole genome shotgun (WGS) entry which is preliminary data.</text>
</comment>
<sequence>MATPLSHTADELQAPYFRVVPVSARYGLR</sequence>
<dbReference type="Proteomes" id="UP000033740">
    <property type="component" value="Unassembled WGS sequence"/>
</dbReference>
<gene>
    <name evidence="1" type="ORF">RS86_00159</name>
</gene>